<name>A0ABP5UBX8_9ACTN</name>
<keyword evidence="3" id="KW-1185">Reference proteome</keyword>
<sequence>MPAVQEDHDRAGALRSGRRVDRGAHLDGQVAEAGQGHGGVAEVVVEPLDLERPRLRGVGVELLAGQPLRGGGRGGRLRRRRLGAGHHAVPGDVDALGGGYAGVGGLHGEGETVGGLLGRADDATVDGELRHGVADRQRLVEAQRHPRAAVRELVDGEAVGFHGLFAGVGAGGRGGEAGCGDAAGEDRERNRGRHSASSR</sequence>
<evidence type="ECO:0000313" key="3">
    <source>
        <dbReference type="Proteomes" id="UP001501444"/>
    </source>
</evidence>
<dbReference type="Proteomes" id="UP001501444">
    <property type="component" value="Unassembled WGS sequence"/>
</dbReference>
<organism evidence="2 3">
    <name type="scientific">Dactylosporangium salmoneum</name>
    <dbReference type="NCBI Taxonomy" id="53361"/>
    <lineage>
        <taxon>Bacteria</taxon>
        <taxon>Bacillati</taxon>
        <taxon>Actinomycetota</taxon>
        <taxon>Actinomycetes</taxon>
        <taxon>Micromonosporales</taxon>
        <taxon>Micromonosporaceae</taxon>
        <taxon>Dactylosporangium</taxon>
    </lineage>
</organism>
<dbReference type="EMBL" id="BAAARV010000079">
    <property type="protein sequence ID" value="GAA2375992.1"/>
    <property type="molecule type" value="Genomic_DNA"/>
</dbReference>
<feature type="compositionally biased region" description="Basic residues" evidence="1">
    <location>
        <begin position="190"/>
        <end position="199"/>
    </location>
</feature>
<evidence type="ECO:0000313" key="2">
    <source>
        <dbReference type="EMBL" id="GAA2375992.1"/>
    </source>
</evidence>
<gene>
    <name evidence="2" type="ORF">GCM10010170_079840</name>
</gene>
<protein>
    <submittedName>
        <fullName evidence="2">Uncharacterized protein</fullName>
    </submittedName>
</protein>
<feature type="region of interest" description="Disordered" evidence="1">
    <location>
        <begin position="172"/>
        <end position="199"/>
    </location>
</feature>
<accession>A0ABP5UBX8</accession>
<evidence type="ECO:0000256" key="1">
    <source>
        <dbReference type="SAM" id="MobiDB-lite"/>
    </source>
</evidence>
<feature type="region of interest" description="Disordered" evidence="1">
    <location>
        <begin position="1"/>
        <end position="22"/>
    </location>
</feature>
<comment type="caution">
    <text evidence="2">The sequence shown here is derived from an EMBL/GenBank/DDBJ whole genome shotgun (WGS) entry which is preliminary data.</text>
</comment>
<reference evidence="3" key="1">
    <citation type="journal article" date="2019" name="Int. J. Syst. Evol. Microbiol.">
        <title>The Global Catalogue of Microorganisms (GCM) 10K type strain sequencing project: providing services to taxonomists for standard genome sequencing and annotation.</title>
        <authorList>
            <consortium name="The Broad Institute Genomics Platform"/>
            <consortium name="The Broad Institute Genome Sequencing Center for Infectious Disease"/>
            <person name="Wu L."/>
            <person name="Ma J."/>
        </authorList>
    </citation>
    <scope>NUCLEOTIDE SEQUENCE [LARGE SCALE GENOMIC DNA]</scope>
    <source>
        <strain evidence="3">JCM 3272</strain>
    </source>
</reference>
<proteinExistence type="predicted"/>